<organism evidence="2 3">
    <name type="scientific">Caenorhabditis angaria</name>
    <dbReference type="NCBI Taxonomy" id="860376"/>
    <lineage>
        <taxon>Eukaryota</taxon>
        <taxon>Metazoa</taxon>
        <taxon>Ecdysozoa</taxon>
        <taxon>Nematoda</taxon>
        <taxon>Chromadorea</taxon>
        <taxon>Rhabditida</taxon>
        <taxon>Rhabditina</taxon>
        <taxon>Rhabditomorpha</taxon>
        <taxon>Rhabditoidea</taxon>
        <taxon>Rhabditidae</taxon>
        <taxon>Peloderinae</taxon>
        <taxon>Caenorhabditis</taxon>
    </lineage>
</organism>
<reference evidence="2" key="1">
    <citation type="submission" date="2022-11" db="EMBL/GenBank/DDBJ databases">
        <authorList>
            <person name="Kikuchi T."/>
        </authorList>
    </citation>
    <scope>NUCLEOTIDE SEQUENCE</scope>
    <source>
        <strain evidence="2">PS1010</strain>
    </source>
</reference>
<dbReference type="PROSITE" id="PS50181">
    <property type="entry name" value="FBOX"/>
    <property type="match status" value="1"/>
</dbReference>
<dbReference type="Pfam" id="PF00646">
    <property type="entry name" value="F-box"/>
    <property type="match status" value="1"/>
</dbReference>
<name>A0A9P1MZT7_9PELO</name>
<gene>
    <name evidence="2" type="ORF">CAMP_LOCUS8941</name>
</gene>
<evidence type="ECO:0000259" key="1">
    <source>
        <dbReference type="PROSITE" id="PS50181"/>
    </source>
</evidence>
<dbReference type="InterPro" id="IPR001810">
    <property type="entry name" value="F-box_dom"/>
</dbReference>
<dbReference type="AlphaFoldDB" id="A0A9P1MZT7"/>
<dbReference type="EMBL" id="CANHGI010000003">
    <property type="protein sequence ID" value="CAI5446304.1"/>
    <property type="molecule type" value="Genomic_DNA"/>
</dbReference>
<evidence type="ECO:0000313" key="3">
    <source>
        <dbReference type="Proteomes" id="UP001152747"/>
    </source>
</evidence>
<protein>
    <recommendedName>
        <fullName evidence="1">F-box domain-containing protein</fullName>
    </recommendedName>
</protein>
<sequence length="392" mass="46082">MWQASDELQNEQTALLMLPNEVLIQIIRRLPRHDVFFSIAHTNIRLRRLVQSNLKTLRLFDVHCHVHVVDSHPLHNYRDDGTDPIITYSFTLFDRLLPDYKQKKRLCLRGNDQRYKELHISHFIDSKMNAQFERAGYDVNVSQNVANTLLSYMKLRAMRFQVRKQCKNESTRKEDDFFANCMEFCERICTKTDIKSILLCSKNVLFPWNLGHKSMEKLRSLNRLRSLILENMTTIDPTQYVPLSNLCSLQFRLDQRHRIDIQNVELQQINGSILKLISDYCVSNFDFSAYSDISAIVSQISSIDMCLFISTWRSSQKPWNIRSISFNSMVTIDEFRSNAYRLLPNDQIMDVPYCRFRSIHRTYPNIAIELACYGNGNATQWLIRTGYIDPPN</sequence>
<accession>A0A9P1MZT7</accession>
<keyword evidence="3" id="KW-1185">Reference proteome</keyword>
<evidence type="ECO:0000313" key="2">
    <source>
        <dbReference type="EMBL" id="CAI5446304.1"/>
    </source>
</evidence>
<dbReference type="Proteomes" id="UP001152747">
    <property type="component" value="Unassembled WGS sequence"/>
</dbReference>
<comment type="caution">
    <text evidence="2">The sequence shown here is derived from an EMBL/GenBank/DDBJ whole genome shotgun (WGS) entry which is preliminary data.</text>
</comment>
<dbReference type="OrthoDB" id="5788425at2759"/>
<feature type="domain" description="F-box" evidence="1">
    <location>
        <begin position="12"/>
        <end position="59"/>
    </location>
</feature>
<proteinExistence type="predicted"/>